<dbReference type="STRING" id="1193181.BN10_460033"/>
<dbReference type="HOGENOM" id="CLU_2792618_0_0_11"/>
<evidence type="ECO:0000313" key="1">
    <source>
        <dbReference type="EMBL" id="CCH69932.1"/>
    </source>
</evidence>
<reference evidence="1 2" key="1">
    <citation type="journal article" date="2013" name="ISME J.">
        <title>A metabolic model for members of the genus Tetrasphaera involved in enhanced biological phosphorus removal.</title>
        <authorList>
            <person name="Kristiansen R."/>
            <person name="Nguyen H.T.T."/>
            <person name="Saunders A.M."/>
            <person name="Nielsen J.L."/>
            <person name="Wimmer R."/>
            <person name="Le V.Q."/>
            <person name="McIlroy S.J."/>
            <person name="Petrovski S."/>
            <person name="Seviour R.J."/>
            <person name="Calteau A."/>
            <person name="Nielsen K.L."/>
            <person name="Nielsen P.H."/>
        </authorList>
    </citation>
    <scope>NUCLEOTIDE SEQUENCE [LARGE SCALE GENOMIC DNA]</scope>
    <source>
        <strain evidence="1 2">Lp2</strain>
    </source>
</reference>
<protein>
    <submittedName>
        <fullName evidence="1">Uncharacterized protein</fullName>
    </submittedName>
</protein>
<evidence type="ECO:0000313" key="2">
    <source>
        <dbReference type="Proteomes" id="UP000013167"/>
    </source>
</evidence>
<sequence>MRMSGWMGDDALDRVVKAAFPRALVSRETAAMAKRALDRYDLTPGVRRALTDQAHELGEALTSRATFG</sequence>
<gene>
    <name evidence="1" type="ORF">BN10_460033</name>
</gene>
<name>N0DZE1_9MICO</name>
<dbReference type="Proteomes" id="UP000013167">
    <property type="component" value="Unassembled WGS sequence"/>
</dbReference>
<dbReference type="AlphaFoldDB" id="N0DZE1"/>
<organism evidence="1 2">
    <name type="scientific">Phycicoccus elongatus Lp2</name>
    <dbReference type="NCBI Taxonomy" id="1193181"/>
    <lineage>
        <taxon>Bacteria</taxon>
        <taxon>Bacillati</taxon>
        <taxon>Actinomycetota</taxon>
        <taxon>Actinomycetes</taxon>
        <taxon>Micrococcales</taxon>
        <taxon>Intrasporangiaceae</taxon>
        <taxon>Phycicoccus</taxon>
    </lineage>
</organism>
<dbReference type="EMBL" id="CAIZ01000115">
    <property type="protein sequence ID" value="CCH69932.1"/>
    <property type="molecule type" value="Genomic_DNA"/>
</dbReference>
<keyword evidence="2" id="KW-1185">Reference proteome</keyword>
<dbReference type="eggNOG" id="COG0308">
    <property type="taxonomic scope" value="Bacteria"/>
</dbReference>
<proteinExistence type="predicted"/>
<accession>N0DZE1</accession>
<comment type="caution">
    <text evidence="1">The sequence shown here is derived from an EMBL/GenBank/DDBJ whole genome shotgun (WGS) entry which is preliminary data.</text>
</comment>